<dbReference type="Pfam" id="PF03372">
    <property type="entry name" value="Exo_endo_phos"/>
    <property type="match status" value="1"/>
</dbReference>
<dbReference type="PANTHER" id="PTHR14859:SF1">
    <property type="entry name" value="PGAP2-INTERACTING PROTEIN"/>
    <property type="match status" value="1"/>
</dbReference>
<accession>A0ABU8QGM4</accession>
<keyword evidence="3" id="KW-1185">Reference proteome</keyword>
<keyword evidence="2" id="KW-0540">Nuclease</keyword>
<evidence type="ECO:0000313" key="3">
    <source>
        <dbReference type="Proteomes" id="UP001368270"/>
    </source>
</evidence>
<dbReference type="PANTHER" id="PTHR14859">
    <property type="entry name" value="CALCOFLUOR WHITE HYPERSENSITIVE PROTEIN PRECURSOR"/>
    <property type="match status" value="1"/>
</dbReference>
<dbReference type="InterPro" id="IPR005135">
    <property type="entry name" value="Endo/exonuclease/phosphatase"/>
</dbReference>
<dbReference type="Gene3D" id="3.60.10.10">
    <property type="entry name" value="Endonuclease/exonuclease/phosphatase"/>
    <property type="match status" value="1"/>
</dbReference>
<dbReference type="SUPFAM" id="SSF56219">
    <property type="entry name" value="DNase I-like"/>
    <property type="match status" value="1"/>
</dbReference>
<gene>
    <name evidence="2" type="ORF">WG622_09945</name>
</gene>
<proteinExistence type="predicted"/>
<reference evidence="2 3" key="1">
    <citation type="submission" date="2024-03" db="EMBL/GenBank/DDBJ databases">
        <title>Cognatishimia coralii sp. nov., a marine bacterium isolated from coral surrounding seawater.</title>
        <authorList>
            <person name="Liu X."/>
            <person name="Liu S."/>
            <person name="Sun H."/>
            <person name="Zhang Y."/>
        </authorList>
    </citation>
    <scope>NUCLEOTIDE SEQUENCE [LARGE SCALE GENOMIC DNA]</scope>
    <source>
        <strain evidence="2 3">D5M38</strain>
    </source>
</reference>
<dbReference type="GO" id="GO:0004519">
    <property type="term" value="F:endonuclease activity"/>
    <property type="evidence" value="ECO:0007669"/>
    <property type="project" value="UniProtKB-KW"/>
</dbReference>
<evidence type="ECO:0000259" key="1">
    <source>
        <dbReference type="Pfam" id="PF03372"/>
    </source>
</evidence>
<dbReference type="InterPro" id="IPR051916">
    <property type="entry name" value="GPI-anchor_lipid_remodeler"/>
</dbReference>
<comment type="caution">
    <text evidence="2">The sequence shown here is derived from an EMBL/GenBank/DDBJ whole genome shotgun (WGS) entry which is preliminary data.</text>
</comment>
<evidence type="ECO:0000313" key="2">
    <source>
        <dbReference type="EMBL" id="MEJ5218562.1"/>
    </source>
</evidence>
<dbReference type="Proteomes" id="UP001368270">
    <property type="component" value="Unassembled WGS sequence"/>
</dbReference>
<organism evidence="2 3">
    <name type="scientific">Cognatishimia coralii</name>
    <dbReference type="NCBI Taxonomy" id="3083254"/>
    <lineage>
        <taxon>Bacteria</taxon>
        <taxon>Pseudomonadati</taxon>
        <taxon>Pseudomonadota</taxon>
        <taxon>Alphaproteobacteria</taxon>
        <taxon>Rhodobacterales</taxon>
        <taxon>Paracoccaceae</taxon>
        <taxon>Cognatishimia</taxon>
    </lineage>
</organism>
<keyword evidence="2" id="KW-0255">Endonuclease</keyword>
<sequence>MSIPRLRIATYNLQKCIGMDLQRRPDRSLQVINALQADIVVLQEADKRLPPRPAALPHRMIKEHGWRILSFGAPGGSLGWHGNAMLVSASVTVMKLGHIDLPGLEPRGAIFADVKTAIGEVRVVGLHLGLLRYFRLLQVAAILRYLQQLSPTSTILAGDFNEWGSGKDLDAIAKGVTFIKSPASFPSLRPIARLDRFALPPDLTALGTDVHTAQPARIASDHLPVWVEVTRV</sequence>
<dbReference type="EMBL" id="JBBGAZ010000004">
    <property type="protein sequence ID" value="MEJ5218562.1"/>
    <property type="molecule type" value="Genomic_DNA"/>
</dbReference>
<keyword evidence="2" id="KW-0378">Hydrolase</keyword>
<feature type="domain" description="Endonuclease/exonuclease/phosphatase" evidence="1">
    <location>
        <begin position="9"/>
        <end position="222"/>
    </location>
</feature>
<dbReference type="RefSeq" id="WP_339403452.1">
    <property type="nucleotide sequence ID" value="NZ_JBBGAZ010000004.1"/>
</dbReference>
<protein>
    <submittedName>
        <fullName evidence="2">Endonuclease/exonuclease/phosphatase family protein</fullName>
    </submittedName>
</protein>
<name>A0ABU8QGM4_9RHOB</name>
<dbReference type="InterPro" id="IPR036691">
    <property type="entry name" value="Endo/exonu/phosph_ase_sf"/>
</dbReference>